<dbReference type="RefSeq" id="WP_193686627.1">
    <property type="nucleotide sequence ID" value="NZ_CP062941.1"/>
</dbReference>
<keyword evidence="5" id="KW-1278">Translocase</keyword>
<keyword evidence="3" id="KW-0547">Nucleotide-binding</keyword>
<dbReference type="PANTHER" id="PTHR42794:SF1">
    <property type="entry name" value="HEMIN IMPORT ATP-BINDING PROTEIN HMUV"/>
    <property type="match status" value="1"/>
</dbReference>
<keyword evidence="4 8" id="KW-0067">ATP-binding</keyword>
<gene>
    <name evidence="8" type="ORF">LPB04_22380</name>
</gene>
<dbReference type="InterPro" id="IPR027417">
    <property type="entry name" value="P-loop_NTPase"/>
</dbReference>
<dbReference type="KEGG" id="mlir:LPB04_22380"/>
<name>A0A7L9U3D5_9BURK</name>
<dbReference type="Gene3D" id="3.40.50.300">
    <property type="entry name" value="P-loop containing nucleotide triphosphate hydrolases"/>
    <property type="match status" value="1"/>
</dbReference>
<accession>A0A7L9U3D5</accession>
<dbReference type="CDD" id="cd03214">
    <property type="entry name" value="ABC_Iron-Siderophores_B12_Hemin"/>
    <property type="match status" value="1"/>
</dbReference>
<dbReference type="AlphaFoldDB" id="A0A7L9U3D5"/>
<dbReference type="SMART" id="SM00382">
    <property type="entry name" value="AAA"/>
    <property type="match status" value="1"/>
</dbReference>
<dbReference type="PROSITE" id="PS00211">
    <property type="entry name" value="ABC_TRANSPORTER_1"/>
    <property type="match status" value="1"/>
</dbReference>
<dbReference type="InterPro" id="IPR017871">
    <property type="entry name" value="ABC_transporter-like_CS"/>
</dbReference>
<comment type="function">
    <text evidence="6">Part of the ABC transporter complex HmuTUV involved in hemin import. Responsible for energy coupling to the transport system.</text>
</comment>
<reference evidence="8 9" key="1">
    <citation type="submission" date="2020-10" db="EMBL/GenBank/DDBJ databases">
        <title>Genome sequencing of Massilia sp. LPB0304.</title>
        <authorList>
            <person name="Kim J."/>
        </authorList>
    </citation>
    <scope>NUCLEOTIDE SEQUENCE [LARGE SCALE GENOMIC DNA]</scope>
    <source>
        <strain evidence="8 9">LPB0304</strain>
    </source>
</reference>
<dbReference type="PANTHER" id="PTHR42794">
    <property type="entry name" value="HEMIN IMPORT ATP-BINDING PROTEIN HMUV"/>
    <property type="match status" value="1"/>
</dbReference>
<feature type="domain" description="ABC transporter" evidence="7">
    <location>
        <begin position="2"/>
        <end position="238"/>
    </location>
</feature>
<dbReference type="Pfam" id="PF00005">
    <property type="entry name" value="ABC_tran"/>
    <property type="match status" value="1"/>
</dbReference>
<dbReference type="EMBL" id="CP062941">
    <property type="protein sequence ID" value="QOL49591.1"/>
    <property type="molecule type" value="Genomic_DNA"/>
</dbReference>
<evidence type="ECO:0000313" key="8">
    <source>
        <dbReference type="EMBL" id="QOL49591.1"/>
    </source>
</evidence>
<evidence type="ECO:0000259" key="7">
    <source>
        <dbReference type="PROSITE" id="PS50893"/>
    </source>
</evidence>
<evidence type="ECO:0000256" key="3">
    <source>
        <dbReference type="ARBA" id="ARBA00022741"/>
    </source>
</evidence>
<organism evidence="8 9">
    <name type="scientific">Massilia litorea</name>
    <dbReference type="NCBI Taxonomy" id="2769491"/>
    <lineage>
        <taxon>Bacteria</taxon>
        <taxon>Pseudomonadati</taxon>
        <taxon>Pseudomonadota</taxon>
        <taxon>Betaproteobacteria</taxon>
        <taxon>Burkholderiales</taxon>
        <taxon>Oxalobacteraceae</taxon>
        <taxon>Telluria group</taxon>
        <taxon>Massilia</taxon>
    </lineage>
</organism>
<keyword evidence="2" id="KW-1003">Cell membrane</keyword>
<evidence type="ECO:0000256" key="4">
    <source>
        <dbReference type="ARBA" id="ARBA00022840"/>
    </source>
</evidence>
<keyword evidence="2" id="KW-0472">Membrane</keyword>
<evidence type="ECO:0000256" key="5">
    <source>
        <dbReference type="ARBA" id="ARBA00022967"/>
    </source>
</evidence>
<dbReference type="PROSITE" id="PS50893">
    <property type="entry name" value="ABC_TRANSPORTER_2"/>
    <property type="match status" value="1"/>
</dbReference>
<dbReference type="GO" id="GO:0016887">
    <property type="term" value="F:ATP hydrolysis activity"/>
    <property type="evidence" value="ECO:0007669"/>
    <property type="project" value="InterPro"/>
</dbReference>
<dbReference type="InterPro" id="IPR003439">
    <property type="entry name" value="ABC_transporter-like_ATP-bd"/>
</dbReference>
<keyword evidence="1" id="KW-0813">Transport</keyword>
<evidence type="ECO:0000313" key="9">
    <source>
        <dbReference type="Proteomes" id="UP000593875"/>
    </source>
</evidence>
<protein>
    <submittedName>
        <fullName evidence="8">ABC transporter ATP-binding protein</fullName>
    </submittedName>
</protein>
<dbReference type="InterPro" id="IPR003593">
    <property type="entry name" value="AAA+_ATPase"/>
</dbReference>
<evidence type="ECO:0000256" key="6">
    <source>
        <dbReference type="ARBA" id="ARBA00037066"/>
    </source>
</evidence>
<dbReference type="GO" id="GO:0005524">
    <property type="term" value="F:ATP binding"/>
    <property type="evidence" value="ECO:0007669"/>
    <property type="project" value="UniProtKB-KW"/>
</dbReference>
<evidence type="ECO:0000256" key="1">
    <source>
        <dbReference type="ARBA" id="ARBA00022448"/>
    </source>
</evidence>
<dbReference type="Proteomes" id="UP000593875">
    <property type="component" value="Chromosome"/>
</dbReference>
<evidence type="ECO:0000256" key="2">
    <source>
        <dbReference type="ARBA" id="ARBA00022475"/>
    </source>
</evidence>
<keyword evidence="9" id="KW-1185">Reference proteome</keyword>
<sequence length="267" mass="28979">MIETTDLTLRMNARLLVKRLDWRVAAGENWCVIGPNGAGKSTLLRTLAGLRAPDWGSILLAGKPLAGWPLPALARERAYLAQSRGDAFAYRVIETVLMARHPYHDDRYWEGSDDHAAAENALRTLDVLHLAQRDVRTLSGGERQRVAIAALLAQDTPLLLLDEPANALDLAHQVAMTDLLARLCREQGRAVVSVGHDLNQAWSGATHALLLHGDGQWRAGPVAEVMRADLLGACLGHPIAVIEHGGRTIFLPDAPAASNPIPVRRAQ</sequence>
<proteinExistence type="predicted"/>
<dbReference type="SUPFAM" id="SSF52540">
    <property type="entry name" value="P-loop containing nucleoside triphosphate hydrolases"/>
    <property type="match status" value="1"/>
</dbReference>